<keyword evidence="1" id="KW-1133">Transmembrane helix</keyword>
<reference evidence="2 3" key="1">
    <citation type="submission" date="2024-05" db="EMBL/GenBank/DDBJ databases">
        <title>Haplotype-resolved chromosome-level genome assembly of Huyou (Citrus changshanensis).</title>
        <authorList>
            <person name="Miao C."/>
            <person name="Chen W."/>
            <person name="Wu Y."/>
            <person name="Wang L."/>
            <person name="Zhao S."/>
            <person name="Grierson D."/>
            <person name="Xu C."/>
            <person name="Chen K."/>
        </authorList>
    </citation>
    <scope>NUCLEOTIDE SEQUENCE [LARGE SCALE GENOMIC DNA]</scope>
    <source>
        <strain evidence="2">01-14</strain>
        <tissue evidence="2">Leaf</tissue>
    </source>
</reference>
<keyword evidence="3" id="KW-1185">Reference proteome</keyword>
<organism evidence="2 3">
    <name type="scientific">Citrus x changshan-huyou</name>
    <dbReference type="NCBI Taxonomy" id="2935761"/>
    <lineage>
        <taxon>Eukaryota</taxon>
        <taxon>Viridiplantae</taxon>
        <taxon>Streptophyta</taxon>
        <taxon>Embryophyta</taxon>
        <taxon>Tracheophyta</taxon>
        <taxon>Spermatophyta</taxon>
        <taxon>Magnoliopsida</taxon>
        <taxon>eudicotyledons</taxon>
        <taxon>Gunneridae</taxon>
        <taxon>Pentapetalae</taxon>
        <taxon>rosids</taxon>
        <taxon>malvids</taxon>
        <taxon>Sapindales</taxon>
        <taxon>Rutaceae</taxon>
        <taxon>Aurantioideae</taxon>
        <taxon>Citrus</taxon>
    </lineage>
</organism>
<comment type="caution">
    <text evidence="2">The sequence shown here is derived from an EMBL/GenBank/DDBJ whole genome shotgun (WGS) entry which is preliminary data.</text>
</comment>
<evidence type="ECO:0000256" key="1">
    <source>
        <dbReference type="SAM" id="Phobius"/>
    </source>
</evidence>
<gene>
    <name evidence="2" type="ORF">WN944_013198</name>
</gene>
<keyword evidence="1" id="KW-0812">Transmembrane</keyword>
<evidence type="ECO:0000313" key="2">
    <source>
        <dbReference type="EMBL" id="KAK9198015.1"/>
    </source>
</evidence>
<feature type="transmembrane region" description="Helical" evidence="1">
    <location>
        <begin position="91"/>
        <end position="110"/>
    </location>
</feature>
<feature type="transmembrane region" description="Helical" evidence="1">
    <location>
        <begin position="122"/>
        <end position="139"/>
    </location>
</feature>
<proteinExistence type="predicted"/>
<sequence>MHRWQAGEAERKRASRHMWIVPTRSSVAGDDSFSSSNSADSFYKGFVRSWNNEGKIWVMLMVFVEVYCTVSLSYYLLLLSLVLIIKVTSTFLLYNFLLEIFMLLYEYVWSSFLIEKYNHVEIIHGGFMVGVLLTGKMDVSMSNFLGKLLDEK</sequence>
<evidence type="ECO:0000313" key="3">
    <source>
        <dbReference type="Proteomes" id="UP001428341"/>
    </source>
</evidence>
<protein>
    <submittedName>
        <fullName evidence="2">Uncharacterized protein</fullName>
    </submittedName>
</protein>
<dbReference type="EMBL" id="JBCGBO010000005">
    <property type="protein sequence ID" value="KAK9198015.1"/>
    <property type="molecule type" value="Genomic_DNA"/>
</dbReference>
<feature type="transmembrane region" description="Helical" evidence="1">
    <location>
        <begin position="56"/>
        <end position="84"/>
    </location>
</feature>
<accession>A0AAP0M9S6</accession>
<dbReference type="Proteomes" id="UP001428341">
    <property type="component" value="Unassembled WGS sequence"/>
</dbReference>
<keyword evidence="1" id="KW-0472">Membrane</keyword>
<dbReference type="AlphaFoldDB" id="A0AAP0M9S6"/>
<name>A0AAP0M9S6_9ROSI</name>